<sequence length="481" mass="52762">MAPISLADLATGPVSPSDTVKALKSYTKHPNLLHSLPFPIAKDGKPNAVHSKGIYWYLEDGSVLMDAGSSGVAVTCIGMGIPEVFDAIDKQMRKTAFVYHAYLSCPPAAELADYLLAKSDGAFQKATFFCSGSEAIEAALKLSFNYWRNKGQPQRRHFISREYSYHGNTFGAMQLGDSARSHFYRPLWEESSTFHKVSSGGYLRDKREGETEEEFSERMSQELEAKILSLGPDTVMAFCAETVNGGIMAAVAPPKGYFPAISRVLKKYDILLVMDEVLCGMGRVGTLHAWQTVGEGVRPDIQPIAKGLGGGYMPISGVLVNHKVSEVLGEGMVHAHTYQEHPVACAAALAVQKYVFDHDLLANNRLRGAQLLTLLKEGLDHLEYVRDVRGTGCLLGIEFEPFYFNPKAKPRFAPRLSAAGRINGVLLTNLSGNQDFNYGEGCYLAPAFTLTEDETNLMAELVIKSIKDAHQSYIDDYPKTV</sequence>
<keyword evidence="5" id="KW-1185">Reference proteome</keyword>
<evidence type="ECO:0000256" key="3">
    <source>
        <dbReference type="RuleBase" id="RU003560"/>
    </source>
</evidence>
<dbReference type="Gene3D" id="3.40.640.10">
    <property type="entry name" value="Type I PLP-dependent aspartate aminotransferase-like (Major domain)"/>
    <property type="match status" value="1"/>
</dbReference>
<dbReference type="GO" id="GO:0005829">
    <property type="term" value="C:cytosol"/>
    <property type="evidence" value="ECO:0007669"/>
    <property type="project" value="TreeGrafter"/>
</dbReference>
<dbReference type="Proteomes" id="UP000193986">
    <property type="component" value="Unassembled WGS sequence"/>
</dbReference>
<organism evidence="4 5">
    <name type="scientific">Naematelia encephala</name>
    <dbReference type="NCBI Taxonomy" id="71784"/>
    <lineage>
        <taxon>Eukaryota</taxon>
        <taxon>Fungi</taxon>
        <taxon>Dikarya</taxon>
        <taxon>Basidiomycota</taxon>
        <taxon>Agaricomycotina</taxon>
        <taxon>Tremellomycetes</taxon>
        <taxon>Tremellales</taxon>
        <taxon>Naemateliaceae</taxon>
        <taxon>Naematelia</taxon>
    </lineage>
</organism>
<dbReference type="InterPro" id="IPR015424">
    <property type="entry name" value="PyrdxlP-dep_Trfase"/>
</dbReference>
<evidence type="ECO:0000256" key="1">
    <source>
        <dbReference type="ARBA" id="ARBA00008954"/>
    </source>
</evidence>
<dbReference type="GO" id="GO:0008483">
    <property type="term" value="F:transaminase activity"/>
    <property type="evidence" value="ECO:0007669"/>
    <property type="project" value="UniProtKB-KW"/>
</dbReference>
<keyword evidence="4" id="KW-0032">Aminotransferase</keyword>
<dbReference type="PANTHER" id="PTHR43094:SF1">
    <property type="entry name" value="AMINOTRANSFERASE CLASS-III"/>
    <property type="match status" value="1"/>
</dbReference>
<dbReference type="SUPFAM" id="SSF53383">
    <property type="entry name" value="PLP-dependent transferases"/>
    <property type="match status" value="1"/>
</dbReference>
<dbReference type="PANTHER" id="PTHR43094">
    <property type="entry name" value="AMINOTRANSFERASE"/>
    <property type="match status" value="1"/>
</dbReference>
<dbReference type="InterPro" id="IPR015421">
    <property type="entry name" value="PyrdxlP-dep_Trfase_major"/>
</dbReference>
<evidence type="ECO:0000256" key="2">
    <source>
        <dbReference type="ARBA" id="ARBA00022898"/>
    </source>
</evidence>
<evidence type="ECO:0000313" key="4">
    <source>
        <dbReference type="EMBL" id="ORY24559.1"/>
    </source>
</evidence>
<evidence type="ECO:0000313" key="5">
    <source>
        <dbReference type="Proteomes" id="UP000193986"/>
    </source>
</evidence>
<dbReference type="Pfam" id="PF00202">
    <property type="entry name" value="Aminotran_3"/>
    <property type="match status" value="1"/>
</dbReference>
<dbReference type="InterPro" id="IPR015422">
    <property type="entry name" value="PyrdxlP-dep_Trfase_small"/>
</dbReference>
<dbReference type="AlphaFoldDB" id="A0A1Y2APQ1"/>
<dbReference type="EMBL" id="MCFC01000066">
    <property type="protein sequence ID" value="ORY24559.1"/>
    <property type="molecule type" value="Genomic_DNA"/>
</dbReference>
<comment type="caution">
    <text evidence="4">The sequence shown here is derived from an EMBL/GenBank/DDBJ whole genome shotgun (WGS) entry which is preliminary data.</text>
</comment>
<proteinExistence type="inferred from homology"/>
<dbReference type="InParanoid" id="A0A1Y2APQ1"/>
<accession>A0A1Y2APQ1</accession>
<dbReference type="Gene3D" id="3.90.1150.10">
    <property type="entry name" value="Aspartate Aminotransferase, domain 1"/>
    <property type="match status" value="1"/>
</dbReference>
<keyword evidence="4" id="KW-0808">Transferase</keyword>
<dbReference type="CDD" id="cd00610">
    <property type="entry name" value="OAT_like"/>
    <property type="match status" value="1"/>
</dbReference>
<comment type="similarity">
    <text evidence="1 3">Belongs to the class-III pyridoxal-phosphate-dependent aminotransferase family.</text>
</comment>
<gene>
    <name evidence="4" type="ORF">BCR39DRAFT_590527</name>
</gene>
<reference evidence="4 5" key="1">
    <citation type="submission" date="2016-07" db="EMBL/GenBank/DDBJ databases">
        <title>Pervasive Adenine N6-methylation of Active Genes in Fungi.</title>
        <authorList>
            <consortium name="DOE Joint Genome Institute"/>
            <person name="Mondo S.J."/>
            <person name="Dannebaum R.O."/>
            <person name="Kuo R.C."/>
            <person name="Labutti K."/>
            <person name="Haridas S."/>
            <person name="Kuo A."/>
            <person name="Salamov A."/>
            <person name="Ahrendt S.R."/>
            <person name="Lipzen A."/>
            <person name="Sullivan W."/>
            <person name="Andreopoulos W.B."/>
            <person name="Clum A."/>
            <person name="Lindquist E."/>
            <person name="Daum C."/>
            <person name="Ramamoorthy G.K."/>
            <person name="Gryganskyi A."/>
            <person name="Culley D."/>
            <person name="Magnuson J.K."/>
            <person name="James T.Y."/>
            <person name="O'Malley M.A."/>
            <person name="Stajich J.E."/>
            <person name="Spatafora J.W."/>
            <person name="Visel A."/>
            <person name="Grigoriev I.V."/>
        </authorList>
    </citation>
    <scope>NUCLEOTIDE SEQUENCE [LARGE SCALE GENOMIC DNA]</scope>
    <source>
        <strain evidence="4 5">68-887.2</strain>
    </source>
</reference>
<dbReference type="InterPro" id="IPR005814">
    <property type="entry name" value="Aminotrans_3"/>
</dbReference>
<dbReference type="OrthoDB" id="10261433at2759"/>
<dbReference type="STRING" id="71784.A0A1Y2APQ1"/>
<keyword evidence="2 3" id="KW-0663">Pyridoxal phosphate</keyword>
<name>A0A1Y2APQ1_9TREE</name>
<protein>
    <submittedName>
        <fullName evidence="4">Adenosylmethionine-8-amino-7-oxononanoate aminotransferase</fullName>
    </submittedName>
</protein>
<dbReference type="GO" id="GO:0030170">
    <property type="term" value="F:pyridoxal phosphate binding"/>
    <property type="evidence" value="ECO:0007669"/>
    <property type="project" value="InterPro"/>
</dbReference>